<dbReference type="EMBL" id="FNOV01000007">
    <property type="protein sequence ID" value="SDY31419.1"/>
    <property type="molecule type" value="Genomic_DNA"/>
</dbReference>
<evidence type="ECO:0000256" key="5">
    <source>
        <dbReference type="ARBA" id="ARBA00022960"/>
    </source>
</evidence>
<feature type="transmembrane region" description="Helical" evidence="16">
    <location>
        <begin position="378"/>
        <end position="399"/>
    </location>
</feature>
<feature type="transmembrane region" description="Helical" evidence="16">
    <location>
        <begin position="339"/>
        <end position="358"/>
    </location>
</feature>
<evidence type="ECO:0000256" key="8">
    <source>
        <dbReference type="ARBA" id="ARBA00023136"/>
    </source>
</evidence>
<evidence type="ECO:0000256" key="12">
    <source>
        <dbReference type="ARBA" id="ARBA00041185"/>
    </source>
</evidence>
<dbReference type="GO" id="GO:0051301">
    <property type="term" value="P:cell division"/>
    <property type="evidence" value="ECO:0007669"/>
    <property type="project" value="UniProtKB-KW"/>
</dbReference>
<keyword evidence="18" id="KW-1185">Reference proteome</keyword>
<evidence type="ECO:0000256" key="16">
    <source>
        <dbReference type="SAM" id="Phobius"/>
    </source>
</evidence>
<dbReference type="InterPro" id="IPR001182">
    <property type="entry name" value="FtsW/RodA"/>
</dbReference>
<keyword evidence="4 16" id="KW-0812">Transmembrane</keyword>
<keyword evidence="6" id="KW-0573">Peptidoglycan synthesis</keyword>
<comment type="catalytic activity">
    <reaction evidence="15">
        <text>[GlcNAc-(1-&gt;4)-Mur2Ac(oyl-L-Ala-gamma-D-Glu-L-Lys-D-Ala-D-Ala)](n)-di-trans,octa-cis-undecaprenyl diphosphate + beta-D-GlcNAc-(1-&gt;4)-Mur2Ac(oyl-L-Ala-gamma-D-Glu-L-Lys-D-Ala-D-Ala)-di-trans,octa-cis-undecaprenyl diphosphate = [GlcNAc-(1-&gt;4)-Mur2Ac(oyl-L-Ala-gamma-D-Glu-L-Lys-D-Ala-D-Ala)](n+1)-di-trans,octa-cis-undecaprenyl diphosphate + di-trans,octa-cis-undecaprenyl diphosphate + H(+)</text>
        <dbReference type="Rhea" id="RHEA:23708"/>
        <dbReference type="Rhea" id="RHEA-COMP:9602"/>
        <dbReference type="Rhea" id="RHEA-COMP:9603"/>
        <dbReference type="ChEBI" id="CHEBI:15378"/>
        <dbReference type="ChEBI" id="CHEBI:58405"/>
        <dbReference type="ChEBI" id="CHEBI:60033"/>
        <dbReference type="ChEBI" id="CHEBI:78435"/>
        <dbReference type="EC" id="2.4.99.28"/>
    </reaction>
</comment>
<evidence type="ECO:0000256" key="1">
    <source>
        <dbReference type="ARBA" id="ARBA00004141"/>
    </source>
</evidence>
<keyword evidence="5" id="KW-0133">Cell shape</keyword>
<dbReference type="PANTHER" id="PTHR30474">
    <property type="entry name" value="CELL CYCLE PROTEIN"/>
    <property type="match status" value="1"/>
</dbReference>
<reference evidence="18" key="1">
    <citation type="submission" date="2016-10" db="EMBL/GenBank/DDBJ databases">
        <authorList>
            <person name="Varghese N."/>
            <person name="Submissions S."/>
        </authorList>
    </citation>
    <scope>NUCLEOTIDE SEQUENCE [LARGE SCALE GENOMIC DNA]</scope>
    <source>
        <strain evidence="18">CGMCC 1.8975</strain>
    </source>
</reference>
<dbReference type="EC" id="2.4.99.28" evidence="14"/>
<dbReference type="AlphaFoldDB" id="A0A1H3IVX8"/>
<evidence type="ECO:0000256" key="7">
    <source>
        <dbReference type="ARBA" id="ARBA00022989"/>
    </source>
</evidence>
<keyword evidence="17" id="KW-0131">Cell cycle</keyword>
<evidence type="ECO:0000256" key="9">
    <source>
        <dbReference type="ARBA" id="ARBA00032370"/>
    </source>
</evidence>
<evidence type="ECO:0000256" key="4">
    <source>
        <dbReference type="ARBA" id="ARBA00022692"/>
    </source>
</evidence>
<comment type="subcellular location">
    <subcellularLocation>
        <location evidence="1">Membrane</location>
        <topology evidence="1">Multi-pass membrane protein</topology>
    </subcellularLocation>
</comment>
<feature type="transmembrane region" description="Helical" evidence="16">
    <location>
        <begin position="85"/>
        <end position="103"/>
    </location>
</feature>
<dbReference type="PANTHER" id="PTHR30474:SF2">
    <property type="entry name" value="PEPTIDOGLYCAN GLYCOSYLTRANSFERASE FTSW-RELATED"/>
    <property type="match status" value="1"/>
</dbReference>
<comment type="similarity">
    <text evidence="11">Belongs to the SEDS family. FtsW subfamily.</text>
</comment>
<name>A0A1H3IVX8_9BACT</name>
<dbReference type="Proteomes" id="UP000199249">
    <property type="component" value="Unassembled WGS sequence"/>
</dbReference>
<dbReference type="GO" id="GO:0015648">
    <property type="term" value="F:lipid-linked peptidoglycan transporter activity"/>
    <property type="evidence" value="ECO:0007669"/>
    <property type="project" value="TreeGrafter"/>
</dbReference>
<organism evidence="17 18">
    <name type="scientific">Hymenobacter psychrophilus</name>
    <dbReference type="NCBI Taxonomy" id="651662"/>
    <lineage>
        <taxon>Bacteria</taxon>
        <taxon>Pseudomonadati</taxon>
        <taxon>Bacteroidota</taxon>
        <taxon>Cytophagia</taxon>
        <taxon>Cytophagales</taxon>
        <taxon>Hymenobacteraceae</taxon>
        <taxon>Hymenobacter</taxon>
    </lineage>
</organism>
<evidence type="ECO:0000256" key="2">
    <source>
        <dbReference type="ARBA" id="ARBA00022676"/>
    </source>
</evidence>
<evidence type="ECO:0000256" key="10">
    <source>
        <dbReference type="ARBA" id="ARBA00033270"/>
    </source>
</evidence>
<dbReference type="Pfam" id="PF01098">
    <property type="entry name" value="FTSW_RODA_SPOVE"/>
    <property type="match status" value="1"/>
</dbReference>
<keyword evidence="17" id="KW-0132">Cell division</keyword>
<evidence type="ECO:0000256" key="13">
    <source>
        <dbReference type="ARBA" id="ARBA00041418"/>
    </source>
</evidence>
<keyword evidence="2" id="KW-0328">Glycosyltransferase</keyword>
<evidence type="ECO:0000313" key="17">
    <source>
        <dbReference type="EMBL" id="SDY31419.1"/>
    </source>
</evidence>
<evidence type="ECO:0000256" key="11">
    <source>
        <dbReference type="ARBA" id="ARBA00038053"/>
    </source>
</evidence>
<feature type="transmembrane region" description="Helical" evidence="16">
    <location>
        <begin position="188"/>
        <end position="221"/>
    </location>
</feature>
<feature type="transmembrane region" description="Helical" evidence="16">
    <location>
        <begin position="115"/>
        <end position="134"/>
    </location>
</feature>
<keyword evidence="3" id="KW-0808">Transferase</keyword>
<feature type="transmembrane region" description="Helical" evidence="16">
    <location>
        <begin position="51"/>
        <end position="70"/>
    </location>
</feature>
<dbReference type="GO" id="GO:0032153">
    <property type="term" value="C:cell division site"/>
    <property type="evidence" value="ECO:0007669"/>
    <property type="project" value="TreeGrafter"/>
</dbReference>
<evidence type="ECO:0000256" key="15">
    <source>
        <dbReference type="ARBA" id="ARBA00049902"/>
    </source>
</evidence>
<accession>A0A1H3IVX8</accession>
<evidence type="ECO:0000313" key="18">
    <source>
        <dbReference type="Proteomes" id="UP000199249"/>
    </source>
</evidence>
<evidence type="ECO:0000256" key="6">
    <source>
        <dbReference type="ARBA" id="ARBA00022984"/>
    </source>
</evidence>
<feature type="transmembrane region" description="Helical" evidence="16">
    <location>
        <begin position="228"/>
        <end position="246"/>
    </location>
</feature>
<sequence length="426" mass="46554">MHAEVSAEVRRTFCEPLRLFCGPLRQPPKEHLTVKTVVNNWLRKNLKGDPILWGIVLLFSLISIAVVYSATGTLAYKSRGGNTEYFLFKHTSLIVVGLLFMWLAHRIDYRHYSRLSLYALLASVPLLIFTFVMGSTLNEASRWLTIPVINQTFQPSDLAKLALITHLASMLSRRQQNVGDFKTTLLPVMIWVGVICGLIILSNASTALLLFATCLLLMFVGRVPLKQMAVMVAIGVVVGGVGLAAGQRWKTVQSRIESFTDKSKPVPFQLEHAYIAEATGGLFGKGPGKSTERNIMPHPYSDFIYAIIIEEYGLLGGVVVLFLYLAFLYRGLKTVMNSYGAFGGLLSAGLTFSLVLQAMVNMGVAVGLGPITGLPLPLLSMGGTSLIFTGISIGIILAVSRGEREIRPMSDQPADTARIPKVSVSY</sequence>
<proteinExistence type="inferred from homology"/>
<feature type="transmembrane region" description="Helical" evidence="16">
    <location>
        <begin position="303"/>
        <end position="327"/>
    </location>
</feature>
<gene>
    <name evidence="17" type="ORF">SAMN04488069_107162</name>
</gene>
<protein>
    <recommendedName>
        <fullName evidence="12">Probable peptidoglycan glycosyltransferase FtsW</fullName>
        <ecNumber evidence="14">2.4.99.28</ecNumber>
    </recommendedName>
    <alternativeName>
        <fullName evidence="13">Cell division protein FtsW</fullName>
    </alternativeName>
    <alternativeName>
        <fullName evidence="10">Cell wall polymerase</fullName>
    </alternativeName>
    <alternativeName>
        <fullName evidence="9">Peptidoglycan polymerase</fullName>
    </alternativeName>
</protein>
<dbReference type="GO" id="GO:0008955">
    <property type="term" value="F:peptidoglycan glycosyltransferase activity"/>
    <property type="evidence" value="ECO:0007669"/>
    <property type="project" value="UniProtKB-EC"/>
</dbReference>
<keyword evidence="8 16" id="KW-0472">Membrane</keyword>
<dbReference type="GO" id="GO:0005886">
    <property type="term" value="C:plasma membrane"/>
    <property type="evidence" value="ECO:0007669"/>
    <property type="project" value="TreeGrafter"/>
</dbReference>
<evidence type="ECO:0000256" key="3">
    <source>
        <dbReference type="ARBA" id="ARBA00022679"/>
    </source>
</evidence>
<evidence type="ECO:0000256" key="14">
    <source>
        <dbReference type="ARBA" id="ARBA00044770"/>
    </source>
</evidence>
<dbReference type="GO" id="GO:0008360">
    <property type="term" value="P:regulation of cell shape"/>
    <property type="evidence" value="ECO:0007669"/>
    <property type="project" value="UniProtKB-KW"/>
</dbReference>
<dbReference type="STRING" id="651662.SAMN04488069_107162"/>
<dbReference type="GO" id="GO:0009252">
    <property type="term" value="P:peptidoglycan biosynthetic process"/>
    <property type="evidence" value="ECO:0007669"/>
    <property type="project" value="UniProtKB-KW"/>
</dbReference>
<keyword evidence="7 16" id="KW-1133">Transmembrane helix</keyword>